<reference evidence="1" key="1">
    <citation type="submission" date="2020-05" db="EMBL/GenBank/DDBJ databases">
        <authorList>
            <person name="Chiriac C."/>
            <person name="Salcher M."/>
            <person name="Ghai R."/>
            <person name="Kavagutti S V."/>
        </authorList>
    </citation>
    <scope>NUCLEOTIDE SEQUENCE</scope>
</reference>
<dbReference type="PANTHER" id="PTHR38733:SF1">
    <property type="entry name" value="TYPE IV METHYL-DIRECTED RESTRICTION ENZYME ECOKMCRBC"/>
    <property type="match status" value="1"/>
</dbReference>
<sequence>MKNFGQVQEIMREIELVESTPCTIDLSIEESKFLENIGIELASKSIWWGLKKSEDQRSVVSLVMQGSGRFKVTFRDVIGSIRFRELQLNISPKIPQNHFNFIVQKSSLAPRFSEHEISIKEGNDYLEILINWFLFAAEGLLRKGLRKDYSYFEDSLPFLRGQVDPLRTTQNFQTGIAEAFCRFEELSENTPLNRVIKEAAIRITGSKSVSEFVRNRAHKISLRMSDVSTFELSDFHVTLDRLSHDYSEALPLALIIISGLGFDTSANGKLGKSFLIRTPEIIEDGLRNILSNGIKDFLIKKQRLKLGETGISINPDLIFGSNLAVGDVKYTYFDKDWSRNAFNQIITFATGFRTTKAGVFGFTNKDIASLPRPVKIGDIEARVFAWSADPNSDPETVSNNLISEVKAWIS</sequence>
<proteinExistence type="predicted"/>
<dbReference type="AlphaFoldDB" id="A0A6J7I417"/>
<evidence type="ECO:0000313" key="1">
    <source>
        <dbReference type="EMBL" id="CAB4925543.1"/>
    </source>
</evidence>
<name>A0A6J7I417_9ZZZZ</name>
<organism evidence="1">
    <name type="scientific">freshwater metagenome</name>
    <dbReference type="NCBI Taxonomy" id="449393"/>
    <lineage>
        <taxon>unclassified sequences</taxon>
        <taxon>metagenomes</taxon>
        <taxon>ecological metagenomes</taxon>
    </lineage>
</organism>
<dbReference type="PANTHER" id="PTHR38733">
    <property type="entry name" value="PROTEIN MCRC"/>
    <property type="match status" value="1"/>
</dbReference>
<accession>A0A6J7I417</accession>
<gene>
    <name evidence="1" type="ORF">UFOPK3614_01104</name>
</gene>
<dbReference type="EMBL" id="CAFBMS010000087">
    <property type="protein sequence ID" value="CAB4925543.1"/>
    <property type="molecule type" value="Genomic_DNA"/>
</dbReference>
<protein>
    <submittedName>
        <fullName evidence="1">Unannotated protein</fullName>
    </submittedName>
</protein>
<dbReference type="Pfam" id="PF10117">
    <property type="entry name" value="McrBC"/>
    <property type="match status" value="1"/>
</dbReference>
<dbReference type="InterPro" id="IPR019292">
    <property type="entry name" value="McrC"/>
</dbReference>